<dbReference type="AlphaFoldDB" id="A0A2K1PH13"/>
<gene>
    <name evidence="2" type="ORF">X928_01230</name>
</gene>
<keyword evidence="3" id="KW-1185">Reference proteome</keyword>
<organism evidence="2 3">
    <name type="scientific">Petrotoga miotherma DSM 10691</name>
    <dbReference type="NCBI Taxonomy" id="1434326"/>
    <lineage>
        <taxon>Bacteria</taxon>
        <taxon>Thermotogati</taxon>
        <taxon>Thermotogota</taxon>
        <taxon>Thermotogae</taxon>
        <taxon>Petrotogales</taxon>
        <taxon>Petrotogaceae</taxon>
        <taxon>Petrotoga</taxon>
    </lineage>
</organism>
<proteinExistence type="predicted"/>
<keyword evidence="1" id="KW-0472">Membrane</keyword>
<accession>A0A2K1PH13</accession>
<evidence type="ECO:0000313" key="3">
    <source>
        <dbReference type="Proteomes" id="UP000236199"/>
    </source>
</evidence>
<protein>
    <submittedName>
        <fullName evidence="2">Uncharacterized protein</fullName>
    </submittedName>
</protein>
<evidence type="ECO:0000256" key="1">
    <source>
        <dbReference type="SAM" id="Phobius"/>
    </source>
</evidence>
<sequence>MFLKIRKKTSITMAITIINKRILYFFSMYLILFKKLKGLNFITQSTPFEIVNLFLQSF</sequence>
<evidence type="ECO:0000313" key="2">
    <source>
        <dbReference type="EMBL" id="PNS02088.1"/>
    </source>
</evidence>
<reference evidence="2 3" key="1">
    <citation type="submission" date="2013-12" db="EMBL/GenBank/DDBJ databases">
        <title>Comparative genomics of Petrotoga isolates.</title>
        <authorList>
            <person name="Nesbo C.L."/>
            <person name="Charchuk R."/>
            <person name="Chow K."/>
        </authorList>
    </citation>
    <scope>NUCLEOTIDE SEQUENCE [LARGE SCALE GENOMIC DNA]</scope>
    <source>
        <strain evidence="2 3">DSM 10691</strain>
    </source>
</reference>
<comment type="caution">
    <text evidence="2">The sequence shown here is derived from an EMBL/GenBank/DDBJ whole genome shotgun (WGS) entry which is preliminary data.</text>
</comment>
<keyword evidence="1" id="KW-0812">Transmembrane</keyword>
<name>A0A2K1PH13_9BACT</name>
<keyword evidence="1" id="KW-1133">Transmembrane helix</keyword>
<feature type="transmembrane region" description="Helical" evidence="1">
    <location>
        <begin position="12"/>
        <end position="32"/>
    </location>
</feature>
<dbReference type="Proteomes" id="UP000236199">
    <property type="component" value="Unassembled WGS sequence"/>
</dbReference>
<dbReference type="EMBL" id="AZRM01000008">
    <property type="protein sequence ID" value="PNS02088.1"/>
    <property type="molecule type" value="Genomic_DNA"/>
</dbReference>